<evidence type="ECO:0000313" key="2">
    <source>
        <dbReference type="EMBL" id="GAD53295.1"/>
    </source>
</evidence>
<dbReference type="PANTHER" id="PTHR43682">
    <property type="entry name" value="LACTATE UTILIZATION PROTEIN C"/>
    <property type="match status" value="1"/>
</dbReference>
<dbReference type="EMBL" id="BATA01000058">
    <property type="protein sequence ID" value="GAD53295.1"/>
    <property type="molecule type" value="Genomic_DNA"/>
</dbReference>
<dbReference type="RefSeq" id="WP_021780510.1">
    <property type="nucleotide sequence ID" value="NZ_BATA01000058.1"/>
</dbReference>
<organism evidence="2 3">
    <name type="scientific">Halarchaeum acidiphilum MH1-52-1</name>
    <dbReference type="NCBI Taxonomy" id="1261545"/>
    <lineage>
        <taxon>Archaea</taxon>
        <taxon>Methanobacteriati</taxon>
        <taxon>Methanobacteriota</taxon>
        <taxon>Stenosarchaea group</taxon>
        <taxon>Halobacteria</taxon>
        <taxon>Halobacteriales</taxon>
        <taxon>Halobacteriaceae</taxon>
    </lineage>
</organism>
<dbReference type="InterPro" id="IPR003741">
    <property type="entry name" value="LUD_dom"/>
</dbReference>
<dbReference type="Proteomes" id="UP000016986">
    <property type="component" value="Unassembled WGS sequence"/>
</dbReference>
<feature type="domain" description="LUD" evidence="1">
    <location>
        <begin position="66"/>
        <end position="165"/>
    </location>
</feature>
<dbReference type="InterPro" id="IPR037171">
    <property type="entry name" value="NagB/RpiA_transferase-like"/>
</dbReference>
<dbReference type="Pfam" id="PF02589">
    <property type="entry name" value="LUD_dom"/>
    <property type="match status" value="1"/>
</dbReference>
<dbReference type="OrthoDB" id="199019at2157"/>
<gene>
    <name evidence="2" type="ORF">MBEHAL_2055</name>
</gene>
<dbReference type="InterPro" id="IPR024185">
    <property type="entry name" value="FTHF_cligase-like_sf"/>
</dbReference>
<comment type="caution">
    <text evidence="2">The sequence shown here is derived from an EMBL/GenBank/DDBJ whole genome shotgun (WGS) entry which is preliminary data.</text>
</comment>
<proteinExistence type="predicted"/>
<sequence>MSTDTVRRFESSLDALDVGCTRTDPAGFPDALDAVLDPPAVGVPLGIDGVSLDGTPVETPPTPRLLREAETGVTPAGKAIAEYGTLVVDADATGCEPVSLYPPTHVAVVRERDVLPDVEAATDHLGARFAAGESSVFATGVSSTGDMGALVEGVHGPKHVHVIVVEEEP</sequence>
<dbReference type="SUPFAM" id="SSF100950">
    <property type="entry name" value="NagB/RpiA/CoA transferase-like"/>
    <property type="match status" value="1"/>
</dbReference>
<dbReference type="Gene3D" id="3.40.50.10420">
    <property type="entry name" value="NagB/RpiA/CoA transferase-like"/>
    <property type="match status" value="1"/>
</dbReference>
<reference evidence="2 3" key="1">
    <citation type="submission" date="2013-09" db="EMBL/GenBank/DDBJ databases">
        <title>Whole genome sequencing of Halarchaeum acidiphilum strain MH1-52-1.</title>
        <authorList>
            <person name="Shimane Y."/>
            <person name="Minegishi H."/>
            <person name="Nishi S."/>
            <person name="Echigo A."/>
            <person name="Shuto A."/>
            <person name="Konishi M."/>
            <person name="Ito T."/>
            <person name="Ohkuma M."/>
            <person name="Ohta Y."/>
            <person name="Nagano Y."/>
            <person name="Tsubouchi T."/>
            <person name="Mori K."/>
            <person name="Usui K."/>
            <person name="Kamekura M."/>
            <person name="Usami R."/>
            <person name="Takaki Y."/>
            <person name="Hatada Y."/>
        </authorList>
    </citation>
    <scope>NUCLEOTIDE SEQUENCE [LARGE SCALE GENOMIC DNA]</scope>
    <source>
        <strain evidence="2 3">JCM 16109</strain>
    </source>
</reference>
<protein>
    <recommendedName>
        <fullName evidence="1">LUD domain-containing protein</fullName>
    </recommendedName>
</protein>
<name>U2YW86_9EURY</name>
<dbReference type="AlphaFoldDB" id="U2YW86"/>
<dbReference type="eggNOG" id="arCOG04519">
    <property type="taxonomic scope" value="Archaea"/>
</dbReference>
<evidence type="ECO:0000259" key="1">
    <source>
        <dbReference type="Pfam" id="PF02589"/>
    </source>
</evidence>
<keyword evidence="3" id="KW-1185">Reference proteome</keyword>
<dbReference type="PANTHER" id="PTHR43682:SF1">
    <property type="entry name" value="LACTATE UTILIZATION PROTEIN C"/>
    <property type="match status" value="1"/>
</dbReference>
<evidence type="ECO:0000313" key="3">
    <source>
        <dbReference type="Proteomes" id="UP000016986"/>
    </source>
</evidence>
<accession>U2YW86</accession>